<feature type="compositionally biased region" description="Polar residues" evidence="1">
    <location>
        <begin position="302"/>
        <end position="319"/>
    </location>
</feature>
<dbReference type="Proteomes" id="UP000734854">
    <property type="component" value="Unassembled WGS sequence"/>
</dbReference>
<organism evidence="2 3">
    <name type="scientific">Zingiber officinale</name>
    <name type="common">Ginger</name>
    <name type="synonym">Amomum zingiber</name>
    <dbReference type="NCBI Taxonomy" id="94328"/>
    <lineage>
        <taxon>Eukaryota</taxon>
        <taxon>Viridiplantae</taxon>
        <taxon>Streptophyta</taxon>
        <taxon>Embryophyta</taxon>
        <taxon>Tracheophyta</taxon>
        <taxon>Spermatophyta</taxon>
        <taxon>Magnoliopsida</taxon>
        <taxon>Liliopsida</taxon>
        <taxon>Zingiberales</taxon>
        <taxon>Zingiberaceae</taxon>
        <taxon>Zingiber</taxon>
    </lineage>
</organism>
<feature type="region of interest" description="Disordered" evidence="1">
    <location>
        <begin position="226"/>
        <end position="387"/>
    </location>
</feature>
<dbReference type="AlphaFoldDB" id="A0A8J5ETM2"/>
<comment type="caution">
    <text evidence="2">The sequence shown here is derived from an EMBL/GenBank/DDBJ whole genome shotgun (WGS) entry which is preliminary data.</text>
</comment>
<dbReference type="PANTHER" id="PTHR31365:SF4">
    <property type="entry name" value="OS05G0179800 PROTEIN"/>
    <property type="match status" value="1"/>
</dbReference>
<feature type="region of interest" description="Disordered" evidence="1">
    <location>
        <begin position="52"/>
        <end position="74"/>
    </location>
</feature>
<reference evidence="2 3" key="1">
    <citation type="submission" date="2020-08" db="EMBL/GenBank/DDBJ databases">
        <title>Plant Genome Project.</title>
        <authorList>
            <person name="Zhang R.-G."/>
        </authorList>
    </citation>
    <scope>NUCLEOTIDE SEQUENCE [LARGE SCALE GENOMIC DNA]</scope>
    <source>
        <tissue evidence="2">Rhizome</tissue>
    </source>
</reference>
<feature type="compositionally biased region" description="Basic residues" evidence="1">
    <location>
        <begin position="339"/>
        <end position="348"/>
    </location>
</feature>
<evidence type="ECO:0000313" key="3">
    <source>
        <dbReference type="Proteomes" id="UP000734854"/>
    </source>
</evidence>
<gene>
    <name evidence="2" type="ORF">ZIOFF_071564</name>
</gene>
<proteinExistence type="predicted"/>
<dbReference type="EMBL" id="JACMSC010000021">
    <property type="protein sequence ID" value="KAG6470491.1"/>
    <property type="molecule type" value="Genomic_DNA"/>
</dbReference>
<feature type="region of interest" description="Disordered" evidence="1">
    <location>
        <begin position="133"/>
        <end position="203"/>
    </location>
</feature>
<sequence length="441" mass="48255">MRRSTQAQARQVSMPPPVRVLGGRNAYDYYAGTTHAPRGILLSAPPAAASQHQVQSNPLLTSPGAEACKGGMRGTARSAWEEWRKMCKGRRKRRRWGKKSVPPAGDMVGGGSRKDDGSLKISNTNVFAALETLKKKKKSDKNSKSKGSSKSQAKKPEPQVFWSPTPLTSKSWADVDDDDDYFATTAPPLPVWGSSQQHHKEAEPAFEEVRLTISWVVLGGEGLHYSLTANESESEDDDVDHGDEDDDEEHEHEPEVTVEHAPIIEKPTVPVPAPGQLSKRELKKKEMAELDALLHELGISGKETNGAQDETEGSKQLQQNDDDGEKKEHTVASSESKNPKKKKHKKEKSSKEAKEQEEQQLPGLDTSNKGPEEVVAADPGGDTSGVDVERIKKMASVRKKKTGKEMDTSAKVAAVEAAARSARLAAVKKKEKSHYNQQPAR</sequence>
<feature type="compositionally biased region" description="Acidic residues" evidence="1">
    <location>
        <begin position="232"/>
        <end position="250"/>
    </location>
</feature>
<keyword evidence="3" id="KW-1185">Reference proteome</keyword>
<feature type="region of interest" description="Disordered" evidence="1">
    <location>
        <begin position="88"/>
        <end position="119"/>
    </location>
</feature>
<protein>
    <submittedName>
        <fullName evidence="2">Uncharacterized protein</fullName>
    </submittedName>
</protein>
<feature type="compositionally biased region" description="Basic residues" evidence="1">
    <location>
        <begin position="88"/>
        <end position="98"/>
    </location>
</feature>
<evidence type="ECO:0000256" key="1">
    <source>
        <dbReference type="SAM" id="MobiDB-lite"/>
    </source>
</evidence>
<name>A0A8J5ETM2_ZINOF</name>
<dbReference type="PANTHER" id="PTHR31365">
    <property type="entry name" value="EXPRESSED PROTEIN"/>
    <property type="match status" value="1"/>
</dbReference>
<evidence type="ECO:0000313" key="2">
    <source>
        <dbReference type="EMBL" id="KAG6470491.1"/>
    </source>
</evidence>
<feature type="compositionally biased region" description="Basic and acidic residues" evidence="1">
    <location>
        <begin position="278"/>
        <end position="294"/>
    </location>
</feature>
<accession>A0A8J5ETM2</accession>